<keyword evidence="2" id="KW-1185">Reference proteome</keyword>
<dbReference type="eggNOG" id="ENOG502Z7NV">
    <property type="taxonomic scope" value="Bacteria"/>
</dbReference>
<organism evidence="1 2">
    <name type="scientific">Thiocapsa marina 5811</name>
    <dbReference type="NCBI Taxonomy" id="768671"/>
    <lineage>
        <taxon>Bacteria</taxon>
        <taxon>Pseudomonadati</taxon>
        <taxon>Pseudomonadota</taxon>
        <taxon>Gammaproteobacteria</taxon>
        <taxon>Chromatiales</taxon>
        <taxon>Chromatiaceae</taxon>
        <taxon>Thiocapsa</taxon>
    </lineage>
</organism>
<sequence length="112" mass="12377">MNEVGELRPSQLIFTFGVGALVDLPNLSVIVLGLDDWDIRYCKEIEEDRLVAAVQKRLGAQMGRLYLPPIKLDSMDKDPAHPPSGCRWRPSRAGCAARSAIPWRRSSPGCSS</sequence>
<proteinExistence type="predicted"/>
<evidence type="ECO:0000313" key="2">
    <source>
        <dbReference type="Proteomes" id="UP000005459"/>
    </source>
</evidence>
<dbReference type="OrthoDB" id="9554528at2"/>
<evidence type="ECO:0000313" key="1">
    <source>
        <dbReference type="EMBL" id="EGV18841.1"/>
    </source>
</evidence>
<dbReference type="AlphaFoldDB" id="F9U9P3"/>
<dbReference type="RefSeq" id="WP_007192521.1">
    <property type="nucleotide sequence ID" value="NZ_AFWV01000005.1"/>
</dbReference>
<name>F9U9P3_9GAMM</name>
<dbReference type="PATRIC" id="fig|768671.3.peg.1750"/>
<protein>
    <submittedName>
        <fullName evidence="1">Uncharacterized protein</fullName>
    </submittedName>
</protein>
<dbReference type="Proteomes" id="UP000005459">
    <property type="component" value="Unassembled WGS sequence"/>
</dbReference>
<gene>
    <name evidence="1" type="ORF">ThimaDRAFT_1645</name>
</gene>
<dbReference type="EMBL" id="AFWV01000005">
    <property type="protein sequence ID" value="EGV18841.1"/>
    <property type="molecule type" value="Genomic_DNA"/>
</dbReference>
<reference evidence="1 2" key="1">
    <citation type="submission" date="2011-06" db="EMBL/GenBank/DDBJ databases">
        <title>The draft genome of Thiocapsa marina 5811.</title>
        <authorList>
            <consortium name="US DOE Joint Genome Institute (JGI-PGF)"/>
            <person name="Lucas S."/>
            <person name="Han J."/>
            <person name="Cheng J.-F."/>
            <person name="Goodwin L."/>
            <person name="Pitluck S."/>
            <person name="Peters L."/>
            <person name="Land M.L."/>
            <person name="Hauser L."/>
            <person name="Vogl K."/>
            <person name="Liu Z."/>
            <person name="Imhoff J."/>
            <person name="Thiel V."/>
            <person name="Frigaard N.-U."/>
            <person name="Bryant D."/>
            <person name="Woyke T.J."/>
        </authorList>
    </citation>
    <scope>NUCLEOTIDE SEQUENCE [LARGE SCALE GENOMIC DNA]</scope>
    <source>
        <strain evidence="1 2">5811</strain>
    </source>
</reference>
<accession>F9U9P3</accession>
<dbReference type="STRING" id="768671.ThimaDRAFT_1645"/>